<dbReference type="AlphaFoldDB" id="A0A1R3GKY2"/>
<dbReference type="Gene3D" id="3.40.50.300">
    <property type="entry name" value="P-loop containing nucleotide triphosphate hydrolases"/>
    <property type="match status" value="1"/>
</dbReference>
<accession>A0A1R3GKY2</accession>
<evidence type="ECO:0000313" key="1">
    <source>
        <dbReference type="EMBL" id="OMO58726.1"/>
    </source>
</evidence>
<gene>
    <name evidence="1" type="ORF">CCACVL1_25388</name>
</gene>
<protein>
    <submittedName>
        <fullName evidence="1">Uncharacterized protein</fullName>
    </submittedName>
</protein>
<comment type="caution">
    <text evidence="1">The sequence shown here is derived from an EMBL/GenBank/DDBJ whole genome shotgun (WGS) entry which is preliminary data.</text>
</comment>
<dbReference type="Gramene" id="OMO58726">
    <property type="protein sequence ID" value="OMO58726"/>
    <property type="gene ID" value="CCACVL1_25388"/>
</dbReference>
<reference evidence="1 2" key="1">
    <citation type="submission" date="2013-09" db="EMBL/GenBank/DDBJ databases">
        <title>Corchorus capsularis genome sequencing.</title>
        <authorList>
            <person name="Alam M."/>
            <person name="Haque M.S."/>
            <person name="Islam M.S."/>
            <person name="Emdad E.M."/>
            <person name="Islam M.M."/>
            <person name="Ahmed B."/>
            <person name="Halim A."/>
            <person name="Hossen Q.M.M."/>
            <person name="Hossain M.Z."/>
            <person name="Ahmed R."/>
            <person name="Khan M.M."/>
            <person name="Islam R."/>
            <person name="Rashid M.M."/>
            <person name="Khan S.A."/>
            <person name="Rahman M.S."/>
            <person name="Alam M."/>
        </authorList>
    </citation>
    <scope>NUCLEOTIDE SEQUENCE [LARGE SCALE GENOMIC DNA]</scope>
    <source>
        <strain evidence="2">cv. CVL-1</strain>
        <tissue evidence="1">Whole seedling</tissue>
    </source>
</reference>
<name>A0A1R3GKY2_COCAP</name>
<sequence>MVNIVLVGRQGCGKSTVIAALFLILSGHDIAPRLLCAAATEAPLHWTILVKKKEDDRDDNDAYVEFEHIPDKETIRAVDTVQNRRRANQNDKYEVETY</sequence>
<dbReference type="EMBL" id="AWWV01014156">
    <property type="protein sequence ID" value="OMO58726.1"/>
    <property type="molecule type" value="Genomic_DNA"/>
</dbReference>
<evidence type="ECO:0000313" key="2">
    <source>
        <dbReference type="Proteomes" id="UP000188268"/>
    </source>
</evidence>
<dbReference type="Proteomes" id="UP000188268">
    <property type="component" value="Unassembled WGS sequence"/>
</dbReference>
<dbReference type="OrthoDB" id="3512845at2759"/>
<dbReference type="SUPFAM" id="SSF52540">
    <property type="entry name" value="P-loop containing nucleoside triphosphate hydrolases"/>
    <property type="match status" value="1"/>
</dbReference>
<dbReference type="InterPro" id="IPR027417">
    <property type="entry name" value="P-loop_NTPase"/>
</dbReference>
<proteinExistence type="predicted"/>
<organism evidence="1 2">
    <name type="scientific">Corchorus capsularis</name>
    <name type="common">Jute</name>
    <dbReference type="NCBI Taxonomy" id="210143"/>
    <lineage>
        <taxon>Eukaryota</taxon>
        <taxon>Viridiplantae</taxon>
        <taxon>Streptophyta</taxon>
        <taxon>Embryophyta</taxon>
        <taxon>Tracheophyta</taxon>
        <taxon>Spermatophyta</taxon>
        <taxon>Magnoliopsida</taxon>
        <taxon>eudicotyledons</taxon>
        <taxon>Gunneridae</taxon>
        <taxon>Pentapetalae</taxon>
        <taxon>rosids</taxon>
        <taxon>malvids</taxon>
        <taxon>Malvales</taxon>
        <taxon>Malvaceae</taxon>
        <taxon>Grewioideae</taxon>
        <taxon>Apeibeae</taxon>
        <taxon>Corchorus</taxon>
    </lineage>
</organism>
<keyword evidence="2" id="KW-1185">Reference proteome</keyword>